<dbReference type="Proteomes" id="UP000265520">
    <property type="component" value="Unassembled WGS sequence"/>
</dbReference>
<name>A0A392TPG5_9FABA</name>
<comment type="caution">
    <text evidence="1">The sequence shown here is derived from an EMBL/GenBank/DDBJ whole genome shotgun (WGS) entry which is preliminary data.</text>
</comment>
<evidence type="ECO:0000313" key="2">
    <source>
        <dbReference type="Proteomes" id="UP000265520"/>
    </source>
</evidence>
<accession>A0A392TPG5</accession>
<proteinExistence type="predicted"/>
<sequence length="67" mass="7798">PEETTWENWNELNRTYNLEDKVGLEGEGIDTNLEGTNSNEKALQVNPQEKPKRNVTKPNKWNDFIPL</sequence>
<dbReference type="EMBL" id="LXQA010617014">
    <property type="protein sequence ID" value="MCI62327.1"/>
    <property type="molecule type" value="Genomic_DNA"/>
</dbReference>
<feature type="non-terminal residue" evidence="1">
    <location>
        <position position="1"/>
    </location>
</feature>
<evidence type="ECO:0000313" key="1">
    <source>
        <dbReference type="EMBL" id="MCI62327.1"/>
    </source>
</evidence>
<organism evidence="1 2">
    <name type="scientific">Trifolium medium</name>
    <dbReference type="NCBI Taxonomy" id="97028"/>
    <lineage>
        <taxon>Eukaryota</taxon>
        <taxon>Viridiplantae</taxon>
        <taxon>Streptophyta</taxon>
        <taxon>Embryophyta</taxon>
        <taxon>Tracheophyta</taxon>
        <taxon>Spermatophyta</taxon>
        <taxon>Magnoliopsida</taxon>
        <taxon>eudicotyledons</taxon>
        <taxon>Gunneridae</taxon>
        <taxon>Pentapetalae</taxon>
        <taxon>rosids</taxon>
        <taxon>fabids</taxon>
        <taxon>Fabales</taxon>
        <taxon>Fabaceae</taxon>
        <taxon>Papilionoideae</taxon>
        <taxon>50 kb inversion clade</taxon>
        <taxon>NPAAA clade</taxon>
        <taxon>Hologalegina</taxon>
        <taxon>IRL clade</taxon>
        <taxon>Trifolieae</taxon>
        <taxon>Trifolium</taxon>
    </lineage>
</organism>
<keyword evidence="2" id="KW-1185">Reference proteome</keyword>
<dbReference type="AlphaFoldDB" id="A0A392TPG5"/>
<protein>
    <submittedName>
        <fullName evidence="1">Uncharacterized protein</fullName>
    </submittedName>
</protein>
<reference evidence="1 2" key="1">
    <citation type="journal article" date="2018" name="Front. Plant Sci.">
        <title>Red Clover (Trifolium pratense) and Zigzag Clover (T. medium) - A Picture of Genomic Similarities and Differences.</title>
        <authorList>
            <person name="Dluhosova J."/>
            <person name="Istvanek J."/>
            <person name="Nedelnik J."/>
            <person name="Repkova J."/>
        </authorList>
    </citation>
    <scope>NUCLEOTIDE SEQUENCE [LARGE SCALE GENOMIC DNA]</scope>
    <source>
        <strain evidence="2">cv. 10/8</strain>
        <tissue evidence="1">Leaf</tissue>
    </source>
</reference>